<evidence type="ECO:0000313" key="1">
    <source>
        <dbReference type="EMBL" id="KAH7905675.1"/>
    </source>
</evidence>
<name>A0ACB7ZXB8_9AGAM</name>
<reference evidence="1" key="1">
    <citation type="journal article" date="2021" name="New Phytol.">
        <title>Evolutionary innovations through gain and loss of genes in the ectomycorrhizal Boletales.</title>
        <authorList>
            <person name="Wu G."/>
            <person name="Miyauchi S."/>
            <person name="Morin E."/>
            <person name="Kuo A."/>
            <person name="Drula E."/>
            <person name="Varga T."/>
            <person name="Kohler A."/>
            <person name="Feng B."/>
            <person name="Cao Y."/>
            <person name="Lipzen A."/>
            <person name="Daum C."/>
            <person name="Hundley H."/>
            <person name="Pangilinan J."/>
            <person name="Johnson J."/>
            <person name="Barry K."/>
            <person name="LaButti K."/>
            <person name="Ng V."/>
            <person name="Ahrendt S."/>
            <person name="Min B."/>
            <person name="Choi I.G."/>
            <person name="Park H."/>
            <person name="Plett J.M."/>
            <person name="Magnuson J."/>
            <person name="Spatafora J.W."/>
            <person name="Nagy L.G."/>
            <person name="Henrissat B."/>
            <person name="Grigoriev I.V."/>
            <person name="Yang Z.L."/>
            <person name="Xu J."/>
            <person name="Martin F.M."/>
        </authorList>
    </citation>
    <scope>NUCLEOTIDE SEQUENCE</scope>
    <source>
        <strain evidence="1">ATCC 28755</strain>
    </source>
</reference>
<sequence>MSASVAATSTTSTSALAPAARTIDHSDDNGPILVPSTLTNVSARSDRAVLQANQAAFESQMQNLVAEASAARARALLQVTEHMVRVTDQCIEELRFATELGLPLVVTPWMRSAVEEIENALERGEYPQLAAINANDSRVVDEEQWQRSWVRPRVSKSRGEARREWERRQAEERAEAQAVAAEKAAAEKKEKARKEAEWKRLEQQEAERKREAARQEADQDEAAQAAVEAKRRAAVAQVEEERAKSASVVNSDEDEESIPKSTVPTNMAVRPSTLTKAPEKTPRAAVPPPPPVASASNAAYTDGETPTCARCARLSLPGCKPRTGKNANQGVKNPSCEPCHQAKKKCTLVKAPPASSTADPTADVDVELVQDEGAAISPPPDAAAPRGQPTADVDMEPGPNEGAQGSPPPAEVDNSNDAGAPEPRVMRRDARMSTMTAAQFAQWVLDEPERVAYRDLHKRHVRAAQEVLKARRCINLKPKQRAQMMRHIIEQIKAREREEDASGEGEGDADGDGEGEGDSDCDGKMAVYHPVTGAKLPQPMEDIQGPPTPPPAPSKGKGKRKASAPLPPPPPPKATRPKRKRRTSARPGPEDAGPSHLPTSSDEDADGSANEEPPPKKPNPARGPSCRPNLRPRAAPTAVAPRAPPRPRPEVVITERPPKIAHRRLARPASPAGTEATLPPPPPDFATLQRTVDELLETVQSNTLRFQAIEARMASLSPLPVLPLSTAARK</sequence>
<keyword evidence="2" id="KW-1185">Reference proteome</keyword>
<organism evidence="1 2">
    <name type="scientific">Hygrophoropsis aurantiaca</name>
    <dbReference type="NCBI Taxonomy" id="72124"/>
    <lineage>
        <taxon>Eukaryota</taxon>
        <taxon>Fungi</taxon>
        <taxon>Dikarya</taxon>
        <taxon>Basidiomycota</taxon>
        <taxon>Agaricomycotina</taxon>
        <taxon>Agaricomycetes</taxon>
        <taxon>Agaricomycetidae</taxon>
        <taxon>Boletales</taxon>
        <taxon>Coniophorineae</taxon>
        <taxon>Hygrophoropsidaceae</taxon>
        <taxon>Hygrophoropsis</taxon>
    </lineage>
</organism>
<comment type="caution">
    <text evidence="1">The sequence shown here is derived from an EMBL/GenBank/DDBJ whole genome shotgun (WGS) entry which is preliminary data.</text>
</comment>
<evidence type="ECO:0000313" key="2">
    <source>
        <dbReference type="Proteomes" id="UP000790377"/>
    </source>
</evidence>
<dbReference type="EMBL" id="MU268144">
    <property type="protein sequence ID" value="KAH7905675.1"/>
    <property type="molecule type" value="Genomic_DNA"/>
</dbReference>
<proteinExistence type="predicted"/>
<protein>
    <submittedName>
        <fullName evidence="1">Uncharacterized protein</fullName>
    </submittedName>
</protein>
<gene>
    <name evidence="1" type="ORF">BJ138DRAFT_1105793</name>
</gene>
<accession>A0ACB7ZXB8</accession>
<dbReference type="Proteomes" id="UP000790377">
    <property type="component" value="Unassembled WGS sequence"/>
</dbReference>